<name>A0ACC0GXB2_9ERIC</name>
<dbReference type="EMBL" id="CM045766">
    <property type="protein sequence ID" value="KAI8005273.1"/>
    <property type="molecule type" value="Genomic_DNA"/>
</dbReference>
<evidence type="ECO:0000313" key="2">
    <source>
        <dbReference type="Proteomes" id="UP001060215"/>
    </source>
</evidence>
<sequence length="220" mass="24613">MLDKVRTKRGRTIAVNYWYDMQFDVKYAYFNFLQSIPHPSSHGLTPHEMGFVGSSSDTSICYLGDEPDINAMERVNVAENRGDSDEECQTHGLRAGQEAAKKGIGFIEPTNVMFDLEFEPKFGRLWVGYAHSQLGQSNIRLWYSRVFPELQVPGLVNVDFADVRAIMENAGSSLMGIGTATGKLSGSLFADFFLFTKCFIDLKKGAKEVQEKNEDRANTG</sequence>
<gene>
    <name evidence="1" type="ORF">LOK49_LG08G02255</name>
</gene>
<evidence type="ECO:0000313" key="1">
    <source>
        <dbReference type="EMBL" id="KAI8005273.1"/>
    </source>
</evidence>
<organism evidence="1 2">
    <name type="scientific">Camellia lanceoleosa</name>
    <dbReference type="NCBI Taxonomy" id="1840588"/>
    <lineage>
        <taxon>Eukaryota</taxon>
        <taxon>Viridiplantae</taxon>
        <taxon>Streptophyta</taxon>
        <taxon>Embryophyta</taxon>
        <taxon>Tracheophyta</taxon>
        <taxon>Spermatophyta</taxon>
        <taxon>Magnoliopsida</taxon>
        <taxon>eudicotyledons</taxon>
        <taxon>Gunneridae</taxon>
        <taxon>Pentapetalae</taxon>
        <taxon>asterids</taxon>
        <taxon>Ericales</taxon>
        <taxon>Theaceae</taxon>
        <taxon>Camellia</taxon>
    </lineage>
</organism>
<accession>A0ACC0GXB2</accession>
<protein>
    <submittedName>
        <fullName evidence="1">Uncharacterized protein</fullName>
    </submittedName>
</protein>
<keyword evidence="2" id="KW-1185">Reference proteome</keyword>
<reference evidence="1 2" key="1">
    <citation type="journal article" date="2022" name="Plant J.">
        <title>Chromosome-level genome of Camellia lanceoleosa provides a valuable resource for understanding genome evolution and self-incompatibility.</title>
        <authorList>
            <person name="Gong W."/>
            <person name="Xiao S."/>
            <person name="Wang L."/>
            <person name="Liao Z."/>
            <person name="Chang Y."/>
            <person name="Mo W."/>
            <person name="Hu G."/>
            <person name="Li W."/>
            <person name="Zhao G."/>
            <person name="Zhu H."/>
            <person name="Hu X."/>
            <person name="Ji K."/>
            <person name="Xiang X."/>
            <person name="Song Q."/>
            <person name="Yuan D."/>
            <person name="Jin S."/>
            <person name="Zhang L."/>
        </authorList>
    </citation>
    <scope>NUCLEOTIDE SEQUENCE [LARGE SCALE GENOMIC DNA]</scope>
    <source>
        <strain evidence="1">SQ_2022a</strain>
    </source>
</reference>
<dbReference type="Proteomes" id="UP001060215">
    <property type="component" value="Chromosome 9"/>
</dbReference>
<proteinExistence type="predicted"/>
<comment type="caution">
    <text evidence="1">The sequence shown here is derived from an EMBL/GenBank/DDBJ whole genome shotgun (WGS) entry which is preliminary data.</text>
</comment>